<keyword evidence="1" id="KW-0472">Membrane</keyword>
<proteinExistence type="predicted"/>
<gene>
    <name evidence="2" type="ORF">A3J48_04650</name>
</gene>
<dbReference type="Proteomes" id="UP000176786">
    <property type="component" value="Unassembled WGS sequence"/>
</dbReference>
<sequence>MPSDLITTTIPAKYSFLQNLDVGLDIIIVSLWVTTALVYAFTVGRKKGPILLLSTYAGLAVSGIMANLKLSPAGSLSKFQDGDFFSFLVFGVVFLVAFVSLIRIIKRHIRIHSNKHGVMVLAALEMGGFLSSVGSLLPADLLKQVSGFATLMFATPWMHALWLTVPLLIILIGEHNDRYTRPLDDN</sequence>
<feature type="transmembrane region" description="Helical" evidence="1">
    <location>
        <begin position="22"/>
        <end position="43"/>
    </location>
</feature>
<feature type="transmembrane region" description="Helical" evidence="1">
    <location>
        <begin position="117"/>
        <end position="137"/>
    </location>
</feature>
<protein>
    <submittedName>
        <fullName evidence="2">Uncharacterized protein</fullName>
    </submittedName>
</protein>
<keyword evidence="1" id="KW-0812">Transmembrane</keyword>
<organism evidence="2 3">
    <name type="scientific">Candidatus Doudnabacteria bacterium RIFCSPHIGHO2_02_FULL_46_11</name>
    <dbReference type="NCBI Taxonomy" id="1817832"/>
    <lineage>
        <taxon>Bacteria</taxon>
        <taxon>Candidatus Doudnaibacteriota</taxon>
    </lineage>
</organism>
<dbReference type="EMBL" id="MFES01000025">
    <property type="protein sequence ID" value="OGE85578.1"/>
    <property type="molecule type" value="Genomic_DNA"/>
</dbReference>
<name>A0A1F5P6L5_9BACT</name>
<feature type="transmembrane region" description="Helical" evidence="1">
    <location>
        <begin position="50"/>
        <end position="68"/>
    </location>
</feature>
<feature type="transmembrane region" description="Helical" evidence="1">
    <location>
        <begin position="84"/>
        <end position="105"/>
    </location>
</feature>
<dbReference type="AlphaFoldDB" id="A0A1F5P6L5"/>
<feature type="transmembrane region" description="Helical" evidence="1">
    <location>
        <begin position="149"/>
        <end position="172"/>
    </location>
</feature>
<evidence type="ECO:0000256" key="1">
    <source>
        <dbReference type="SAM" id="Phobius"/>
    </source>
</evidence>
<comment type="caution">
    <text evidence="2">The sequence shown here is derived from an EMBL/GenBank/DDBJ whole genome shotgun (WGS) entry which is preliminary data.</text>
</comment>
<evidence type="ECO:0000313" key="2">
    <source>
        <dbReference type="EMBL" id="OGE85578.1"/>
    </source>
</evidence>
<reference evidence="2 3" key="1">
    <citation type="journal article" date="2016" name="Nat. Commun.">
        <title>Thousands of microbial genomes shed light on interconnected biogeochemical processes in an aquifer system.</title>
        <authorList>
            <person name="Anantharaman K."/>
            <person name="Brown C.T."/>
            <person name="Hug L.A."/>
            <person name="Sharon I."/>
            <person name="Castelle C.J."/>
            <person name="Probst A.J."/>
            <person name="Thomas B.C."/>
            <person name="Singh A."/>
            <person name="Wilkins M.J."/>
            <person name="Karaoz U."/>
            <person name="Brodie E.L."/>
            <person name="Williams K.H."/>
            <person name="Hubbard S.S."/>
            <person name="Banfield J.F."/>
        </authorList>
    </citation>
    <scope>NUCLEOTIDE SEQUENCE [LARGE SCALE GENOMIC DNA]</scope>
</reference>
<accession>A0A1F5P6L5</accession>
<keyword evidence="1" id="KW-1133">Transmembrane helix</keyword>
<evidence type="ECO:0000313" key="3">
    <source>
        <dbReference type="Proteomes" id="UP000176786"/>
    </source>
</evidence>